<reference evidence="7 8" key="1">
    <citation type="submission" date="2017-10" db="EMBL/GenBank/DDBJ databases">
        <title>The draft genome sequence of Lewinella nigricans NBRC 102662.</title>
        <authorList>
            <person name="Wang K."/>
        </authorList>
    </citation>
    <scope>NUCLEOTIDE SEQUENCE [LARGE SCALE GENOMIC DNA]</scope>
    <source>
        <strain evidence="7 8">NBRC 102662</strain>
    </source>
</reference>
<name>A0A2D0N583_FLAN2</name>
<dbReference type="GO" id="GO:0007584">
    <property type="term" value="P:response to nutrient"/>
    <property type="evidence" value="ECO:0007669"/>
    <property type="project" value="TreeGrafter"/>
</dbReference>
<keyword evidence="8" id="KW-1185">Reference proteome</keyword>
<dbReference type="InterPro" id="IPR009014">
    <property type="entry name" value="Transketo_C/PFOR_II"/>
</dbReference>
<dbReference type="Pfam" id="PF02779">
    <property type="entry name" value="Transket_pyr"/>
    <property type="match status" value="1"/>
</dbReference>
<dbReference type="EC" id="1.2.4.4" evidence="3"/>
<comment type="function">
    <text evidence="2">E1 component of the 2-oxoglutarate dehydrogenase (OGDH) complex which catalyzes the decarboxylation of 2-oxoglutarate, the first step in the conversion of 2-oxoglutarate to succinyl-CoA and CO(2).</text>
</comment>
<keyword evidence="5" id="KW-0786">Thiamine pyrophosphate</keyword>
<dbReference type="CDD" id="cd02000">
    <property type="entry name" value="TPP_E1_PDC_ADC_BCADC"/>
    <property type="match status" value="1"/>
</dbReference>
<dbReference type="SUPFAM" id="SSF52922">
    <property type="entry name" value="TK C-terminal domain-like"/>
    <property type="match status" value="1"/>
</dbReference>
<dbReference type="OrthoDB" id="9769337at2"/>
<comment type="caution">
    <text evidence="7">The sequence shown here is derived from an EMBL/GenBank/DDBJ whole genome shotgun (WGS) entry which is preliminary data.</text>
</comment>
<dbReference type="GO" id="GO:0003863">
    <property type="term" value="F:branched-chain 2-oxo acid dehydrogenase activity"/>
    <property type="evidence" value="ECO:0007669"/>
    <property type="project" value="UniProtKB-EC"/>
</dbReference>
<dbReference type="PANTHER" id="PTHR42980">
    <property type="entry name" value="2-OXOISOVALERATE DEHYDROGENASE SUBUNIT BETA-RELATED"/>
    <property type="match status" value="1"/>
</dbReference>
<evidence type="ECO:0000256" key="1">
    <source>
        <dbReference type="ARBA" id="ARBA00001964"/>
    </source>
</evidence>
<feature type="domain" description="Transketolase-like pyrimidine-binding" evidence="6">
    <location>
        <begin position="464"/>
        <end position="638"/>
    </location>
</feature>
<evidence type="ECO:0000256" key="2">
    <source>
        <dbReference type="ARBA" id="ARBA00003906"/>
    </source>
</evidence>
<dbReference type="Pfam" id="PF00676">
    <property type="entry name" value="E1_dh"/>
    <property type="match status" value="1"/>
</dbReference>
<dbReference type="InterPro" id="IPR033248">
    <property type="entry name" value="Transketolase_C"/>
</dbReference>
<dbReference type="Pfam" id="PF02780">
    <property type="entry name" value="Transketolase_C"/>
    <property type="match status" value="1"/>
</dbReference>
<organism evidence="7 8">
    <name type="scientific">Flavilitoribacter nigricans (strain ATCC 23147 / DSM 23189 / NBRC 102662 / NCIMB 1420 / SS-2)</name>
    <name type="common">Lewinella nigricans</name>
    <dbReference type="NCBI Taxonomy" id="1122177"/>
    <lineage>
        <taxon>Bacteria</taxon>
        <taxon>Pseudomonadati</taxon>
        <taxon>Bacteroidota</taxon>
        <taxon>Saprospiria</taxon>
        <taxon>Saprospirales</taxon>
        <taxon>Lewinellaceae</taxon>
        <taxon>Flavilitoribacter</taxon>
    </lineage>
</organism>
<sequence>MTTTNLTATTQPPSEEILHDYFICCLSRELSTQIRREALTGKAKFGVSDDGKELFQVAMAKAFQKGDFRSDYYRGHTLLLALDICSLEDLFAQLYADSENDPFSGGRQMNNHHATPLIDQAGNWISHLEQYNLSSDISTTAGQMARGIGLAFASKKYRTAQHLDADLFSDKGNEVCFCNIGDASTSEGAFWETINASGVLQVPLAITVVDDGYGISVPTKLQTTKASVSKVLEGFREEQGGDGIEIYTCKGWDYPSLLEVYKKGIEKVRRTHTPALFHIDELTQPQGHSTSGSHERYKDKARMKFEQQYDCNRQFRLWILANDIADEEELAALEGKARKQVRDAKNKAWKRYYLPIELKWREIMEVYERLVSQFPDNQRAQKCLAEFRDFITPVRSEIFANVRRMLNALRHESCQEIEWLREFAGEVKDVMQKRYNTHLYSETERAAIQVRTIAPTYADDAPLLNGYEIINRYFEQAFKNHANLYAFGEDLGKIGGVNQGMAGLQEKFGEDRIFDVGIREWTIMGQALGMAMRGLRPIAEIQYLDYLIYGFSPLSDDIATLRYRSNNQQIAPVIIRTRGHRLEGIWHSGSPMGVLLGGLRGMHVLVPRNFVQAAGMYQTLLHSDDPAVLIECLNAYRQKERLPSNLGTYTVPLGVPEVLRPGTDVSIVTYGACVRIAEKACDMLAEEGISVELIDVQTLLPFDLEQRIVESLKKTNRIVFLDEDVPGGGTAYMLDEVLVKQGGYQYLDSPPVTISAKAHRPPYGTDGDYFSKPNPDDVYDAVYSLVHEAEPSRF</sequence>
<evidence type="ECO:0000259" key="6">
    <source>
        <dbReference type="SMART" id="SM00861"/>
    </source>
</evidence>
<dbReference type="InterPro" id="IPR005475">
    <property type="entry name" value="Transketolase-like_Pyr-bd"/>
</dbReference>
<comment type="cofactor">
    <cofactor evidence="1">
        <name>thiamine diphosphate</name>
        <dbReference type="ChEBI" id="CHEBI:58937"/>
    </cofactor>
</comment>
<proteinExistence type="predicted"/>
<evidence type="ECO:0000256" key="5">
    <source>
        <dbReference type="ARBA" id="ARBA00023052"/>
    </source>
</evidence>
<dbReference type="GO" id="GO:0009083">
    <property type="term" value="P:branched-chain amino acid catabolic process"/>
    <property type="evidence" value="ECO:0007669"/>
    <property type="project" value="TreeGrafter"/>
</dbReference>
<dbReference type="AlphaFoldDB" id="A0A2D0N583"/>
<dbReference type="SMART" id="SM00861">
    <property type="entry name" value="Transket_pyr"/>
    <property type="match status" value="1"/>
</dbReference>
<dbReference type="SUPFAM" id="SSF52518">
    <property type="entry name" value="Thiamin diphosphate-binding fold (THDP-binding)"/>
    <property type="match status" value="2"/>
</dbReference>
<gene>
    <name evidence="7" type="ORF">CRP01_28200</name>
</gene>
<evidence type="ECO:0000313" key="7">
    <source>
        <dbReference type="EMBL" id="PHN03319.1"/>
    </source>
</evidence>
<dbReference type="PANTHER" id="PTHR42980:SF1">
    <property type="entry name" value="2-OXOISOVALERATE DEHYDROGENASE SUBUNIT BETA, MITOCHONDRIAL"/>
    <property type="match status" value="1"/>
</dbReference>
<evidence type="ECO:0000256" key="4">
    <source>
        <dbReference type="ARBA" id="ARBA00023002"/>
    </source>
</evidence>
<dbReference type="EMBL" id="PDUD01000033">
    <property type="protein sequence ID" value="PHN03319.1"/>
    <property type="molecule type" value="Genomic_DNA"/>
</dbReference>
<protein>
    <recommendedName>
        <fullName evidence="3">3-methyl-2-oxobutanoate dehydrogenase (2-methylpropanoyl-transferring)</fullName>
        <ecNumber evidence="3">1.2.4.4</ecNumber>
    </recommendedName>
</protein>
<dbReference type="Proteomes" id="UP000223913">
    <property type="component" value="Unassembled WGS sequence"/>
</dbReference>
<evidence type="ECO:0000313" key="8">
    <source>
        <dbReference type="Proteomes" id="UP000223913"/>
    </source>
</evidence>
<accession>A0A2D0N583</accession>
<dbReference type="InterPro" id="IPR001017">
    <property type="entry name" value="DH_E1"/>
</dbReference>
<dbReference type="InterPro" id="IPR029061">
    <property type="entry name" value="THDP-binding"/>
</dbReference>
<dbReference type="Gene3D" id="3.40.50.970">
    <property type="match status" value="2"/>
</dbReference>
<evidence type="ECO:0000256" key="3">
    <source>
        <dbReference type="ARBA" id="ARBA00012277"/>
    </source>
</evidence>
<keyword evidence="4" id="KW-0560">Oxidoreductase</keyword>
<dbReference type="Gene3D" id="3.40.50.920">
    <property type="match status" value="1"/>
</dbReference>